<dbReference type="SUPFAM" id="SSF51445">
    <property type="entry name" value="(Trans)glycosidases"/>
    <property type="match status" value="1"/>
</dbReference>
<reference evidence="2 3" key="1">
    <citation type="journal article" date="2009" name="Int. J. Syst. Evol. Microbiol.">
        <title>Paenibacillus contaminans sp. nov., isolated from a contaminated laboratory plate.</title>
        <authorList>
            <person name="Chou J.H."/>
            <person name="Lee J.H."/>
            <person name="Lin M.C."/>
            <person name="Chang P.S."/>
            <person name="Arun A.B."/>
            <person name="Young C.C."/>
            <person name="Chen W.M."/>
        </authorList>
    </citation>
    <scope>NUCLEOTIDE SEQUENCE [LARGE SCALE GENOMIC DNA]</scope>
    <source>
        <strain evidence="2 3">CKOBP-6</strain>
    </source>
</reference>
<dbReference type="Gene3D" id="2.60.40.1080">
    <property type="match status" value="1"/>
</dbReference>
<dbReference type="Pfam" id="PF02368">
    <property type="entry name" value="Big_2"/>
    <property type="match status" value="1"/>
</dbReference>
<comment type="caution">
    <text evidence="2">The sequence shown here is derived from an EMBL/GenBank/DDBJ whole genome shotgun (WGS) entry which is preliminary data.</text>
</comment>
<evidence type="ECO:0000259" key="1">
    <source>
        <dbReference type="SMART" id="SM00635"/>
    </source>
</evidence>
<dbReference type="Proteomes" id="UP000250369">
    <property type="component" value="Unassembled WGS sequence"/>
</dbReference>
<evidence type="ECO:0000313" key="3">
    <source>
        <dbReference type="Proteomes" id="UP000250369"/>
    </source>
</evidence>
<accession>A0A329MPE4</accession>
<protein>
    <recommendedName>
        <fullName evidence="1">BIG2 domain-containing protein</fullName>
    </recommendedName>
</protein>
<dbReference type="SUPFAM" id="SSF49373">
    <property type="entry name" value="Invasin/intimin cell-adhesion fragments"/>
    <property type="match status" value="1"/>
</dbReference>
<sequence>MAAPLEKSCNRLHARLDANDGACRLRSQPITGRSQKAMRKRMSVKGMMVLLIMLFFALAQSSASAEQAAGDANGNNRHGGRQVAVKSVDIKRGSKSISSIQTELGGTAILLKAAVKPANASDKSVSWSSSNTDVAIVNAEGKVIVFGAGETTVTATAKDGSGKSDSVLIQVGANGSTYTSKDKLPKHNDGSMNTVQDFLGVNFINPQYSFGTSDAILEGGERLRQLNTKSIKMYLSPNYKNFYQFNDWSGTAYTSPAELAESDSFKGIFDMDFNTYFLGAYVFSEPKYATYWFTGFSDEQKQKEYDQIYELAVYLLKTYRGTGKTFILQNWEGDWSTMAAPNIATDPDDDVLKRMTEWINIRQNAVNDAREAVKSRNVHIYNALEVNLVKKAMEGGKTVTNQVIPNTYCDYYSYSAYDTPALGKEVFGNALDYLKAKVAQNLNNGRSRVFVGEFSLAENVSGTKQVLEAAKTVVETAREKQIDHALFWQLYDDSVGPNQPDDQYSGFWLVKPSGKKTAAWAYFYGLLNNGAEDPEYVPEPPANYSTLQISLGAANAEKGLQQHELADGLTTAGAVSGRQSRTTTGAVPSGYMYFAVDRDYLTEDDRDVTIEVTYFDEGTTSFALEYESASSAPVSLQVSRTGTNKWLTRTFQLADARFAGGLSGGADFRLADLGVPLSVSLVRASKPIVNQDEISIVLKEYPLQQGILLKPLSGYDGAVVNETIGGRAAYATDPSNVNNPGRADNNHMYFDADDDFIPSTQEEVYVEVTYYDLGTSPFELQYNSTLPDDAPNYFGLATPIEVLRTNTEQWVTHTFHITNAEFANKLQNGFADFRLSDKGDKLYVSKIVIKKHA</sequence>
<organism evidence="2 3">
    <name type="scientific">Paenibacillus contaminans</name>
    <dbReference type="NCBI Taxonomy" id="450362"/>
    <lineage>
        <taxon>Bacteria</taxon>
        <taxon>Bacillati</taxon>
        <taxon>Bacillota</taxon>
        <taxon>Bacilli</taxon>
        <taxon>Bacillales</taxon>
        <taxon>Paenibacillaceae</taxon>
        <taxon>Paenibacillus</taxon>
    </lineage>
</organism>
<dbReference type="InterPro" id="IPR003343">
    <property type="entry name" value="Big_2"/>
</dbReference>
<gene>
    <name evidence="2" type="ORF">DQG23_10220</name>
</gene>
<keyword evidence="3" id="KW-1185">Reference proteome</keyword>
<dbReference type="SMART" id="SM00635">
    <property type="entry name" value="BID_2"/>
    <property type="match status" value="1"/>
</dbReference>
<name>A0A329MPE4_9BACL</name>
<dbReference type="InterPro" id="IPR017853">
    <property type="entry name" value="GH"/>
</dbReference>
<proteinExistence type="predicted"/>
<evidence type="ECO:0000313" key="2">
    <source>
        <dbReference type="EMBL" id="RAV21624.1"/>
    </source>
</evidence>
<dbReference type="AlphaFoldDB" id="A0A329MPE4"/>
<dbReference type="InterPro" id="IPR008964">
    <property type="entry name" value="Invasin/intimin_cell_adhesion"/>
</dbReference>
<feature type="domain" description="BIG2" evidence="1">
    <location>
        <begin position="84"/>
        <end position="167"/>
    </location>
</feature>
<dbReference type="EMBL" id="QMFB01000004">
    <property type="protein sequence ID" value="RAV21624.1"/>
    <property type="molecule type" value="Genomic_DNA"/>
</dbReference>